<feature type="transmembrane region" description="Helical" evidence="1">
    <location>
        <begin position="74"/>
        <end position="96"/>
    </location>
</feature>
<dbReference type="Pfam" id="PF04341">
    <property type="entry name" value="DUF485"/>
    <property type="match status" value="1"/>
</dbReference>
<dbReference type="PANTHER" id="PTHR38441:SF1">
    <property type="entry name" value="MEMBRANE PROTEIN"/>
    <property type="match status" value="1"/>
</dbReference>
<dbReference type="EMBL" id="JBHTBU010000002">
    <property type="protein sequence ID" value="MFC7289654.1"/>
    <property type="molecule type" value="Genomic_DNA"/>
</dbReference>
<dbReference type="InterPro" id="IPR007436">
    <property type="entry name" value="DUF485"/>
</dbReference>
<evidence type="ECO:0000313" key="3">
    <source>
        <dbReference type="Proteomes" id="UP001596542"/>
    </source>
</evidence>
<gene>
    <name evidence="2" type="ORF">ACFQPC_16520</name>
</gene>
<keyword evidence="3" id="KW-1185">Reference proteome</keyword>
<dbReference type="PANTHER" id="PTHR38441">
    <property type="entry name" value="INTEGRAL MEMBRANE PROTEIN-RELATED"/>
    <property type="match status" value="1"/>
</dbReference>
<evidence type="ECO:0000313" key="2">
    <source>
        <dbReference type="EMBL" id="MFC7289654.1"/>
    </source>
</evidence>
<comment type="caution">
    <text evidence="2">The sequence shown here is derived from an EMBL/GenBank/DDBJ whole genome shotgun (WGS) entry which is preliminary data.</text>
</comment>
<protein>
    <submittedName>
        <fullName evidence="2">DUF485 domain-containing protein</fullName>
    </submittedName>
</protein>
<reference evidence="3" key="1">
    <citation type="journal article" date="2019" name="Int. J. Syst. Evol. Microbiol.">
        <title>The Global Catalogue of Microorganisms (GCM) 10K type strain sequencing project: providing services to taxonomists for standard genome sequencing and annotation.</title>
        <authorList>
            <consortium name="The Broad Institute Genomics Platform"/>
            <consortium name="The Broad Institute Genome Sequencing Center for Infectious Disease"/>
            <person name="Wu L."/>
            <person name="Ma J."/>
        </authorList>
    </citation>
    <scope>NUCLEOTIDE SEQUENCE [LARGE SCALE GENOMIC DNA]</scope>
    <source>
        <strain evidence="3">KACC 12508</strain>
    </source>
</reference>
<sequence length="121" mass="13223">MAANLLLTEHEPLTAPPHTQYLQSCSSPGFRDLMQAKKRIVGPLLVVSLGFFFCLTLLAGFARPLMSTKLVGALNIGFFLILLAYLVCWAAAVLYVRAANNIFDRKVNAMVGAKHARSNQS</sequence>
<proteinExistence type="predicted"/>
<keyword evidence="1" id="KW-1133">Transmembrane helix</keyword>
<organism evidence="2 3">
    <name type="scientific">Herminiimonas glaciei</name>
    <dbReference type="NCBI Taxonomy" id="523788"/>
    <lineage>
        <taxon>Bacteria</taxon>
        <taxon>Pseudomonadati</taxon>
        <taxon>Pseudomonadota</taxon>
        <taxon>Betaproteobacteria</taxon>
        <taxon>Burkholderiales</taxon>
        <taxon>Oxalobacteraceae</taxon>
        <taxon>Herminiimonas</taxon>
    </lineage>
</organism>
<name>A0ABW2IF81_9BURK</name>
<feature type="transmembrane region" description="Helical" evidence="1">
    <location>
        <begin position="40"/>
        <end position="62"/>
    </location>
</feature>
<accession>A0ABW2IF81</accession>
<evidence type="ECO:0000256" key="1">
    <source>
        <dbReference type="SAM" id="Phobius"/>
    </source>
</evidence>
<dbReference type="RefSeq" id="WP_124572319.1">
    <property type="nucleotide sequence ID" value="NZ_JBHTBU010000002.1"/>
</dbReference>
<keyword evidence="1" id="KW-0812">Transmembrane</keyword>
<dbReference type="Proteomes" id="UP001596542">
    <property type="component" value="Unassembled WGS sequence"/>
</dbReference>
<keyword evidence="1" id="KW-0472">Membrane</keyword>